<dbReference type="EMBL" id="JADQBC010000006">
    <property type="protein sequence ID" value="MBR8826605.1"/>
    <property type="molecule type" value="Genomic_DNA"/>
</dbReference>
<name>A0A941GT76_9CHRO</name>
<dbReference type="SUPFAM" id="SSF89447">
    <property type="entry name" value="AbrB/MazE/MraZ-like"/>
    <property type="match status" value="1"/>
</dbReference>
<evidence type="ECO:0000313" key="2">
    <source>
        <dbReference type="Proteomes" id="UP000767446"/>
    </source>
</evidence>
<sequence length="83" mass="9388">MEIKLKKLGNKIEFEIPQKVAESFGIDENSILELTESKDALVITKKNKVPTLDELLTSIPSDFEYPDDVMDFVKTEPLSGEMI</sequence>
<accession>A0A941GT76</accession>
<proteinExistence type="predicted"/>
<gene>
    <name evidence="1" type="ORF">DSM107014_01650</name>
</gene>
<protein>
    <submittedName>
        <fullName evidence="1">AbrB/MazE/SpoVT family DNA-binding domain-containing protein</fullName>
    </submittedName>
</protein>
<dbReference type="InterPro" id="IPR037914">
    <property type="entry name" value="SpoVT-AbrB_sf"/>
</dbReference>
<dbReference type="GO" id="GO:0003677">
    <property type="term" value="F:DNA binding"/>
    <property type="evidence" value="ECO:0007669"/>
    <property type="project" value="UniProtKB-KW"/>
</dbReference>
<dbReference type="AlphaFoldDB" id="A0A941GT76"/>
<dbReference type="Gene3D" id="2.10.260.10">
    <property type="match status" value="1"/>
</dbReference>
<reference evidence="1" key="1">
    <citation type="submission" date="2021-02" db="EMBL/GenBank/DDBJ databases">
        <title>Metagenome analyses of Stigonema ocellatum DSM 106950, Chlorogloea purpurea SAG 13.99 and Gomphosphaeria aponina DSM 107014.</title>
        <authorList>
            <person name="Marter P."/>
            <person name="Huang S."/>
        </authorList>
    </citation>
    <scope>NUCLEOTIDE SEQUENCE</scope>
    <source>
        <strain evidence="1">JP213</strain>
    </source>
</reference>
<organism evidence="1 2">
    <name type="scientific">Gomphosphaeria aponina SAG 52.96 = DSM 107014</name>
    <dbReference type="NCBI Taxonomy" id="1521640"/>
    <lineage>
        <taxon>Bacteria</taxon>
        <taxon>Bacillati</taxon>
        <taxon>Cyanobacteriota</taxon>
        <taxon>Cyanophyceae</taxon>
        <taxon>Oscillatoriophycideae</taxon>
        <taxon>Chroococcales</taxon>
        <taxon>Gomphosphaeriaceae</taxon>
        <taxon>Gomphosphaeria</taxon>
    </lineage>
</organism>
<comment type="caution">
    <text evidence="1">The sequence shown here is derived from an EMBL/GenBank/DDBJ whole genome shotgun (WGS) entry which is preliminary data.</text>
</comment>
<dbReference type="Proteomes" id="UP000767446">
    <property type="component" value="Unassembled WGS sequence"/>
</dbReference>
<keyword evidence="1" id="KW-0238">DNA-binding</keyword>
<evidence type="ECO:0000313" key="1">
    <source>
        <dbReference type="EMBL" id="MBR8826605.1"/>
    </source>
</evidence>